<feature type="compositionally biased region" description="Low complexity" evidence="1">
    <location>
        <begin position="205"/>
        <end position="214"/>
    </location>
</feature>
<name>A0AAJ0EC00_9PEZI</name>
<feature type="region of interest" description="Disordered" evidence="1">
    <location>
        <begin position="194"/>
        <end position="255"/>
    </location>
</feature>
<dbReference type="PANTHER" id="PTHR38166:SF1">
    <property type="entry name" value="C2H2-TYPE DOMAIN-CONTAINING PROTEIN"/>
    <property type="match status" value="1"/>
</dbReference>
<feature type="compositionally biased region" description="Polar residues" evidence="1">
    <location>
        <begin position="450"/>
        <end position="473"/>
    </location>
</feature>
<feature type="region of interest" description="Disordered" evidence="1">
    <location>
        <begin position="425"/>
        <end position="476"/>
    </location>
</feature>
<dbReference type="AlphaFoldDB" id="A0AAJ0EC00"/>
<organism evidence="2 3">
    <name type="scientific">Colletotrichum phormii</name>
    <dbReference type="NCBI Taxonomy" id="359342"/>
    <lineage>
        <taxon>Eukaryota</taxon>
        <taxon>Fungi</taxon>
        <taxon>Dikarya</taxon>
        <taxon>Ascomycota</taxon>
        <taxon>Pezizomycotina</taxon>
        <taxon>Sordariomycetes</taxon>
        <taxon>Hypocreomycetidae</taxon>
        <taxon>Glomerellales</taxon>
        <taxon>Glomerellaceae</taxon>
        <taxon>Colletotrichum</taxon>
        <taxon>Colletotrichum acutatum species complex</taxon>
    </lineage>
</organism>
<feature type="compositionally biased region" description="Basic and acidic residues" evidence="1">
    <location>
        <begin position="233"/>
        <end position="252"/>
    </location>
</feature>
<reference evidence="2" key="1">
    <citation type="submission" date="2021-06" db="EMBL/GenBank/DDBJ databases">
        <title>Comparative genomics, transcriptomics and evolutionary studies reveal genomic signatures of adaptation to plant cell wall in hemibiotrophic fungi.</title>
        <authorList>
            <consortium name="DOE Joint Genome Institute"/>
            <person name="Baroncelli R."/>
            <person name="Diaz J.F."/>
            <person name="Benocci T."/>
            <person name="Peng M."/>
            <person name="Battaglia E."/>
            <person name="Haridas S."/>
            <person name="Andreopoulos W."/>
            <person name="Labutti K."/>
            <person name="Pangilinan J."/>
            <person name="Floch G.L."/>
            <person name="Makela M.R."/>
            <person name="Henrissat B."/>
            <person name="Grigoriev I.V."/>
            <person name="Crouch J.A."/>
            <person name="De Vries R.P."/>
            <person name="Sukno S.A."/>
            <person name="Thon M.R."/>
        </authorList>
    </citation>
    <scope>NUCLEOTIDE SEQUENCE</scope>
    <source>
        <strain evidence="2">CBS 102054</strain>
    </source>
</reference>
<dbReference type="PANTHER" id="PTHR38166">
    <property type="entry name" value="C2H2-TYPE DOMAIN-CONTAINING PROTEIN-RELATED"/>
    <property type="match status" value="1"/>
</dbReference>
<evidence type="ECO:0000313" key="2">
    <source>
        <dbReference type="EMBL" id="KAK1633504.1"/>
    </source>
</evidence>
<keyword evidence="3" id="KW-1185">Reference proteome</keyword>
<comment type="caution">
    <text evidence="2">The sequence shown here is derived from an EMBL/GenBank/DDBJ whole genome shotgun (WGS) entry which is preliminary data.</text>
</comment>
<evidence type="ECO:0000256" key="1">
    <source>
        <dbReference type="SAM" id="MobiDB-lite"/>
    </source>
</evidence>
<dbReference type="GeneID" id="85475766"/>
<gene>
    <name evidence="2" type="ORF">BDP81DRAFT_433890</name>
</gene>
<proteinExistence type="predicted"/>
<dbReference type="EMBL" id="JAHMHQ010000017">
    <property type="protein sequence ID" value="KAK1633504.1"/>
    <property type="molecule type" value="Genomic_DNA"/>
</dbReference>
<evidence type="ECO:0008006" key="4">
    <source>
        <dbReference type="Google" id="ProtNLM"/>
    </source>
</evidence>
<accession>A0AAJ0EC00</accession>
<evidence type="ECO:0000313" key="3">
    <source>
        <dbReference type="Proteomes" id="UP001243989"/>
    </source>
</evidence>
<protein>
    <recommendedName>
        <fullName evidence="4">C2H2-type domain-containing protein</fullName>
    </recommendedName>
</protein>
<dbReference type="RefSeq" id="XP_060442111.1">
    <property type="nucleotide sequence ID" value="XM_060590904.1"/>
</dbReference>
<sequence>MTLLLRLSSLYSPDTVENRLPTLGTISLGHSAGAAAADTLSNCTPFFDPLLGSLSNSSEVYLAHAQLTSAGISILQTPFDQIGFPFKQYTCSQWLVLEHDDSRLRHGFLNFLVACGTGLYLLKPVAAALLAEWAPANPCYSQSRRPLISEKGSITWFPFKTILERPPIPQLLREWITSIGDRLVQIGARRRIQGNNTARGGSGTVGTSKGVGTKQRGKRDSRPGGSSPPSDTGHTKNDRGGKRPRIDVEAKKKGTQKGKPFACHFYAHNPLAHVNCQHYQFEYVKDVKRHLTEPGRGDHRQPIHCVICYTTFETHQDHVAHTRAQTCSPGHCGFDEYRLDQDKISAITLLRKSRNEEESEFWFNIWDVVFPDEPRPVSPYSGDVEELAIRQRVEPRMAERMRQVGQRYGWSSQLLEEVIGELSSSWAPGPAESLPPVERRSSSHTHPGAQGQSLNTTSQPPTSASNGPATGNQGLPVDLSIALAPHADNLIPQPVTPIASQTDWSSDTINPSMLFLNNNYSMFDNADTGQNQLAYTPSGLEFNTHPQRTNHQGNITYPIASNFNTLYNETQLGHQTTSNFPPARPCQCRGLGKSNACPLHP</sequence>
<dbReference type="Proteomes" id="UP001243989">
    <property type="component" value="Unassembled WGS sequence"/>
</dbReference>